<feature type="signal peptide" evidence="1">
    <location>
        <begin position="1"/>
        <end position="23"/>
    </location>
</feature>
<name>A0A5C8KNT6_9GAMM</name>
<keyword evidence="3" id="KW-1185">Reference proteome</keyword>
<sequence length="164" mass="18470">MRPMHVLIALFTACLLALAPASAQDFPEIDWLELMPEDEIRMLEEMQGMIDHSGDAPAMEFNSTRTVPEVDGRNGKIVGYIVPLSVNETNEILEFFLVPYFGACIHVPPPPPNQLIHVKADKPIPMVNIWDPYWVEGSVHIRPIENSMAKASYSMDPVRVVPYE</sequence>
<dbReference type="Gene3D" id="2.40.50.870">
    <property type="entry name" value="Protein of unknown function (DUF3299)"/>
    <property type="match status" value="1"/>
</dbReference>
<dbReference type="OrthoDB" id="9784998at2"/>
<comment type="caution">
    <text evidence="2">The sequence shown here is derived from an EMBL/GenBank/DDBJ whole genome shotgun (WGS) entry which is preliminary data.</text>
</comment>
<feature type="chain" id="PRO_5023109733" evidence="1">
    <location>
        <begin position="24"/>
        <end position="164"/>
    </location>
</feature>
<proteinExistence type="predicted"/>
<organism evidence="2 3">
    <name type="scientific">Alkalisalibacterium limincola</name>
    <dbReference type="NCBI Taxonomy" id="2699169"/>
    <lineage>
        <taxon>Bacteria</taxon>
        <taxon>Pseudomonadati</taxon>
        <taxon>Pseudomonadota</taxon>
        <taxon>Gammaproteobacteria</taxon>
        <taxon>Lysobacterales</taxon>
        <taxon>Lysobacteraceae</taxon>
        <taxon>Alkalisalibacterium</taxon>
    </lineage>
</organism>
<reference evidence="2 3" key="1">
    <citation type="submission" date="2019-08" db="EMBL/GenBank/DDBJ databases">
        <authorList>
            <person name="Karlyshev A.V."/>
        </authorList>
    </citation>
    <scope>NUCLEOTIDE SEQUENCE [LARGE SCALE GENOMIC DNA]</scope>
    <source>
        <strain evidence="2 3">Alg18-2.2</strain>
    </source>
</reference>
<dbReference type="InterPro" id="IPR021727">
    <property type="entry name" value="DUF3299"/>
</dbReference>
<protein>
    <submittedName>
        <fullName evidence="2">DUF3299 domain-containing protein</fullName>
    </submittedName>
</protein>
<dbReference type="AlphaFoldDB" id="A0A5C8KNT6"/>
<dbReference type="Pfam" id="PF11736">
    <property type="entry name" value="DUF3299"/>
    <property type="match status" value="1"/>
</dbReference>
<dbReference type="Proteomes" id="UP000321248">
    <property type="component" value="Unassembled WGS sequence"/>
</dbReference>
<accession>A0A5C8KNT6</accession>
<gene>
    <name evidence="2" type="ORF">FU658_08480</name>
</gene>
<evidence type="ECO:0000313" key="3">
    <source>
        <dbReference type="Proteomes" id="UP000321248"/>
    </source>
</evidence>
<keyword evidence="1" id="KW-0732">Signal</keyword>
<evidence type="ECO:0000313" key="2">
    <source>
        <dbReference type="EMBL" id="TXK62268.1"/>
    </source>
</evidence>
<evidence type="ECO:0000256" key="1">
    <source>
        <dbReference type="SAM" id="SignalP"/>
    </source>
</evidence>
<dbReference type="RefSeq" id="WP_147891687.1">
    <property type="nucleotide sequence ID" value="NZ_VRTS01000005.1"/>
</dbReference>
<dbReference type="EMBL" id="VRTS01000005">
    <property type="protein sequence ID" value="TXK62268.1"/>
    <property type="molecule type" value="Genomic_DNA"/>
</dbReference>